<organism evidence="2 3">
    <name type="scientific">Candidatus Galacturonatibacter soehngenii</name>
    <dbReference type="NCBI Taxonomy" id="2307010"/>
    <lineage>
        <taxon>Bacteria</taxon>
        <taxon>Bacillati</taxon>
        <taxon>Bacillota</taxon>
        <taxon>Clostridia</taxon>
        <taxon>Lachnospirales</taxon>
        <taxon>Lachnospiraceae</taxon>
        <taxon>Candidatus Galacturonatibacter</taxon>
    </lineage>
</organism>
<sequence>MELREEAIEMIKERLTVILGAGEYKEETTFEELKMKSVNYSQLTTALEDEFDVEIPFMDFKRKVTIAAAADYIVELVEG</sequence>
<dbReference type="Gene3D" id="1.10.1200.10">
    <property type="entry name" value="ACP-like"/>
    <property type="match status" value="1"/>
</dbReference>
<dbReference type="PROSITE" id="PS50075">
    <property type="entry name" value="CARRIER"/>
    <property type="match status" value="1"/>
</dbReference>
<comment type="caution">
    <text evidence="2">The sequence shown here is derived from an EMBL/GenBank/DDBJ whole genome shotgun (WGS) entry which is preliminary data.</text>
</comment>
<protein>
    <submittedName>
        <fullName evidence="2">Acyl carrier protein</fullName>
    </submittedName>
</protein>
<accession>A0A7V7QKT8</accession>
<dbReference type="InterPro" id="IPR036736">
    <property type="entry name" value="ACP-like_sf"/>
</dbReference>
<evidence type="ECO:0000313" key="3">
    <source>
        <dbReference type="Proteomes" id="UP000461768"/>
    </source>
</evidence>
<gene>
    <name evidence="2" type="ORF">F7O84_12910</name>
</gene>
<keyword evidence="3" id="KW-1185">Reference proteome</keyword>
<dbReference type="AlphaFoldDB" id="A0A7V7QKT8"/>
<dbReference type="SUPFAM" id="SSF47336">
    <property type="entry name" value="ACP-like"/>
    <property type="match status" value="1"/>
</dbReference>
<evidence type="ECO:0000259" key="1">
    <source>
        <dbReference type="PROSITE" id="PS50075"/>
    </source>
</evidence>
<dbReference type="RefSeq" id="WP_151145867.1">
    <property type="nucleotide sequence ID" value="NZ_WAGX01000005.1"/>
</dbReference>
<reference evidence="2 3" key="2">
    <citation type="submission" date="2020-02" db="EMBL/GenBank/DDBJ databases">
        <title>Candidatus Galacturonibacter soehngenii shows hetero-acetogenic catabolism of galacturonic acid but lacks a canonical carbon monoxide dehydrogenase/acetyl-CoA synthase complex.</title>
        <authorList>
            <person name="Diender M."/>
            <person name="Stouten G.R."/>
            <person name="Petersen J.F."/>
            <person name="Nielsen P.H."/>
            <person name="Dueholm M.S."/>
            <person name="Pronk J.T."/>
            <person name="Van Loosdrecht M.C.M."/>
        </authorList>
    </citation>
    <scope>NUCLEOTIDE SEQUENCE [LARGE SCALE GENOMIC DNA]</scope>
    <source>
        <strain evidence="2">GalUA</strain>
    </source>
</reference>
<evidence type="ECO:0000313" key="2">
    <source>
        <dbReference type="EMBL" id="KAB1438437.1"/>
    </source>
</evidence>
<name>A0A7V7QKT8_9FIRM</name>
<reference evidence="2 3" key="1">
    <citation type="submission" date="2019-09" db="EMBL/GenBank/DDBJ databases">
        <authorList>
            <person name="Valk L.C."/>
        </authorList>
    </citation>
    <scope>NUCLEOTIDE SEQUENCE [LARGE SCALE GENOMIC DNA]</scope>
    <source>
        <strain evidence="2">GalUA</strain>
    </source>
</reference>
<dbReference type="Pfam" id="PF00550">
    <property type="entry name" value="PP-binding"/>
    <property type="match status" value="1"/>
</dbReference>
<dbReference type="Proteomes" id="UP000461768">
    <property type="component" value="Unassembled WGS sequence"/>
</dbReference>
<dbReference type="InterPro" id="IPR009081">
    <property type="entry name" value="PP-bd_ACP"/>
</dbReference>
<feature type="domain" description="Carrier" evidence="1">
    <location>
        <begin position="2"/>
        <end position="77"/>
    </location>
</feature>
<dbReference type="EMBL" id="WAGX01000005">
    <property type="protein sequence ID" value="KAB1438437.1"/>
    <property type="molecule type" value="Genomic_DNA"/>
</dbReference>
<proteinExistence type="predicted"/>
<dbReference type="OrthoDB" id="9804551at2"/>